<dbReference type="EMBL" id="AZAC01000001">
    <property type="protein sequence ID" value="KIX15801.1"/>
    <property type="molecule type" value="Genomic_DNA"/>
</dbReference>
<dbReference type="GO" id="GO:0032259">
    <property type="term" value="P:methylation"/>
    <property type="evidence" value="ECO:0007669"/>
    <property type="project" value="UniProtKB-KW"/>
</dbReference>
<feature type="domain" description="Methyltransferase type 11" evidence="4">
    <location>
        <begin position="51"/>
        <end position="148"/>
    </location>
</feature>
<dbReference type="PANTHER" id="PTHR44942:SF4">
    <property type="entry name" value="METHYLTRANSFERASE TYPE 11 DOMAIN-CONTAINING PROTEIN"/>
    <property type="match status" value="1"/>
</dbReference>
<keyword evidence="2 5" id="KW-0489">Methyltransferase</keyword>
<dbReference type="Gene3D" id="3.40.50.150">
    <property type="entry name" value="Vaccinia Virus protein VP39"/>
    <property type="match status" value="1"/>
</dbReference>
<evidence type="ECO:0000313" key="5">
    <source>
        <dbReference type="EMBL" id="KIX15801.1"/>
    </source>
</evidence>
<dbReference type="FunCoup" id="A0A0D2JJF0">
    <property type="interactions" value="411"/>
</dbReference>
<dbReference type="GO" id="GO:0008757">
    <property type="term" value="F:S-adenosylmethionine-dependent methyltransferase activity"/>
    <property type="evidence" value="ECO:0007669"/>
    <property type="project" value="InterPro"/>
</dbReference>
<evidence type="ECO:0000313" key="6">
    <source>
        <dbReference type="Proteomes" id="UP000032233"/>
    </source>
</evidence>
<dbReference type="InterPro" id="IPR029063">
    <property type="entry name" value="SAM-dependent_MTases_sf"/>
</dbReference>
<evidence type="ECO:0000256" key="3">
    <source>
        <dbReference type="ARBA" id="ARBA00022679"/>
    </source>
</evidence>
<gene>
    <name evidence="5" type="ORF">X474_00255</name>
</gene>
<organism evidence="5 6">
    <name type="scientific">Dethiosulfatarculus sandiegensis</name>
    <dbReference type="NCBI Taxonomy" id="1429043"/>
    <lineage>
        <taxon>Bacteria</taxon>
        <taxon>Pseudomonadati</taxon>
        <taxon>Thermodesulfobacteriota</taxon>
        <taxon>Desulfarculia</taxon>
        <taxon>Desulfarculales</taxon>
        <taxon>Desulfarculaceae</taxon>
        <taxon>Dethiosulfatarculus</taxon>
    </lineage>
</organism>
<accession>A0A0D2JJF0</accession>
<sequence>MPEWREKFIDSTARKPAGNWARKNYKEPKSHYKAFAKAMELLQPGPADQYLEIGCGGGVFLNMMAQKAGKACGLDHSPEMVELASQTNHSAISQGRVQVCQGDAEELPWPEDSFTCTANTSMWFFLNNPGKVLVELNRVLKPGGRLVITTIKRSWLMRFIWGIYSLKLYSDDQMWEMLKKAGFEKITVSSQGLMGQIAYAEKPKAGIGSDSAGQV</sequence>
<dbReference type="PANTHER" id="PTHR44942">
    <property type="entry name" value="METHYLTRANSF_11 DOMAIN-CONTAINING PROTEIN"/>
    <property type="match status" value="1"/>
</dbReference>
<dbReference type="OrthoDB" id="5415907at2"/>
<reference evidence="5 6" key="1">
    <citation type="submission" date="2013-11" db="EMBL/GenBank/DDBJ databases">
        <title>Metagenomic analysis of a methanogenic consortium involved in long chain n-alkane degradation.</title>
        <authorList>
            <person name="Davidova I.A."/>
            <person name="Callaghan A.V."/>
            <person name="Wawrik B."/>
            <person name="Pruitt S."/>
            <person name="Marks C."/>
            <person name="Duncan K.E."/>
            <person name="Suflita J.M."/>
        </authorList>
    </citation>
    <scope>NUCLEOTIDE SEQUENCE [LARGE SCALE GENOMIC DNA]</scope>
    <source>
        <strain evidence="5 6">SPR</strain>
    </source>
</reference>
<comment type="similarity">
    <text evidence="1">Belongs to the methyltransferase superfamily.</text>
</comment>
<evidence type="ECO:0000256" key="2">
    <source>
        <dbReference type="ARBA" id="ARBA00022603"/>
    </source>
</evidence>
<proteinExistence type="inferred from homology"/>
<name>A0A0D2JJF0_9BACT</name>
<keyword evidence="6" id="KW-1185">Reference proteome</keyword>
<dbReference type="InterPro" id="IPR013216">
    <property type="entry name" value="Methyltransf_11"/>
</dbReference>
<dbReference type="RefSeq" id="WP_052514659.1">
    <property type="nucleotide sequence ID" value="NZ_AZAC01000001.1"/>
</dbReference>
<comment type="caution">
    <text evidence="5">The sequence shown here is derived from an EMBL/GenBank/DDBJ whole genome shotgun (WGS) entry which is preliminary data.</text>
</comment>
<dbReference type="Proteomes" id="UP000032233">
    <property type="component" value="Unassembled WGS sequence"/>
</dbReference>
<dbReference type="InterPro" id="IPR051052">
    <property type="entry name" value="Diverse_substrate_MTase"/>
</dbReference>
<protein>
    <submittedName>
        <fullName evidence="5">Type 11 methyltransferase</fullName>
    </submittedName>
</protein>
<dbReference type="InParanoid" id="A0A0D2JJF0"/>
<dbReference type="CDD" id="cd02440">
    <property type="entry name" value="AdoMet_MTases"/>
    <property type="match status" value="1"/>
</dbReference>
<dbReference type="AlphaFoldDB" id="A0A0D2JJF0"/>
<keyword evidence="3 5" id="KW-0808">Transferase</keyword>
<evidence type="ECO:0000256" key="1">
    <source>
        <dbReference type="ARBA" id="ARBA00008361"/>
    </source>
</evidence>
<evidence type="ECO:0000259" key="4">
    <source>
        <dbReference type="Pfam" id="PF08241"/>
    </source>
</evidence>
<dbReference type="STRING" id="1429043.X474_00255"/>
<dbReference type="SUPFAM" id="SSF53335">
    <property type="entry name" value="S-adenosyl-L-methionine-dependent methyltransferases"/>
    <property type="match status" value="1"/>
</dbReference>
<dbReference type="Pfam" id="PF08241">
    <property type="entry name" value="Methyltransf_11"/>
    <property type="match status" value="1"/>
</dbReference>